<dbReference type="PANTHER" id="PTHR16466:SF6">
    <property type="entry name" value="TELOMERIC REPEAT-BINDING FACTOR 2-INTERACTING PROTEIN 1"/>
    <property type="match status" value="1"/>
</dbReference>
<dbReference type="Gene3D" id="1.10.10.60">
    <property type="entry name" value="Homeodomain-like"/>
    <property type="match status" value="1"/>
</dbReference>
<dbReference type="InterPro" id="IPR039595">
    <property type="entry name" value="TE2IP/Rap1"/>
</dbReference>
<dbReference type="InterPro" id="IPR009057">
    <property type="entry name" value="Homeodomain-like_sf"/>
</dbReference>
<keyword evidence="6" id="KW-0804">Transcription</keyword>
<dbReference type="InterPro" id="IPR021661">
    <property type="entry name" value="Rap1_C"/>
</dbReference>
<protein>
    <recommendedName>
        <fullName evidence="8">DNA-binding protein RAP1</fullName>
    </recommendedName>
</protein>
<dbReference type="EMBL" id="LSBJ02000001">
    <property type="protein sequence ID" value="OAQ74030.1"/>
    <property type="molecule type" value="Genomic_DNA"/>
</dbReference>
<keyword evidence="4" id="KW-0805">Transcription regulation</keyword>
<dbReference type="CDD" id="cd16100">
    <property type="entry name" value="ARID"/>
    <property type="match status" value="1"/>
</dbReference>
<evidence type="ECO:0000256" key="3">
    <source>
        <dbReference type="ARBA" id="ARBA00022895"/>
    </source>
</evidence>
<gene>
    <name evidence="11" type="ORF">VFPPC_01616</name>
</gene>
<comment type="similarity">
    <text evidence="1 8">Belongs to the RAP1 family.</text>
</comment>
<dbReference type="GeneID" id="28845404"/>
<dbReference type="PROSITE" id="PS51011">
    <property type="entry name" value="ARID"/>
    <property type="match status" value="1"/>
</dbReference>
<dbReference type="SUPFAM" id="SSF46689">
    <property type="entry name" value="Homeodomain-like"/>
    <property type="match status" value="1"/>
</dbReference>
<name>A0A179G953_METCM</name>
<feature type="compositionally biased region" description="Polar residues" evidence="9">
    <location>
        <begin position="185"/>
        <end position="206"/>
    </location>
</feature>
<dbReference type="Gene3D" id="1.10.150.60">
    <property type="entry name" value="ARID DNA-binding domain"/>
    <property type="match status" value="1"/>
</dbReference>
<evidence type="ECO:0000256" key="4">
    <source>
        <dbReference type="ARBA" id="ARBA00023015"/>
    </source>
</evidence>
<feature type="region of interest" description="Disordered" evidence="9">
    <location>
        <begin position="505"/>
        <end position="599"/>
    </location>
</feature>
<sequence>MTGGVTYDSVESAVGGNIFKDMVFWVAQRVPIRNEILKHIKNNGGKVVPLEKDAHLLIADHLRKDAHPDSYSWQYITDSIEHGVAQLTDRYRIFGHPETGTSRPGTSAPTKHTRTPFSAADDAALANWVLSHSKDRTGNKIFQEFAETHSWHTWQSWRNRFIKNLAIRPLSDLEKLAMSAADLAVQTTETHTRPASNHATPKQQNITPTKAARTPKKTPTKQPSRTPQRDAIASPSTSPDATRDKITTRSATRQGQQSEPMPTSPTKSSDSEDDDEVRMIRGFYADLTEFVDATGADIDAEPCIDGKIVDLYELGKAVGKQKVPLEEVDWMKAAEDLEFDWVETPTVTAELRQCYEDNLAAFFEAMSSFSSHPDGEHEDEQRSGPLSPESDLPSSPPVRQSNQKRHLDDHHFPLGRNTTKRRRLSRNAEIPSTPEERIGVLTTQSPSVVKAIQLQQAHGSSNRIAASLKLPDAIDDEEEEEGEVVFETQVRQIPRMDTQQSVVDVTPSQQLHSEALDASPVPLNLKKGRGDTVEQQALDSELPKSTNTPGTKAKTTSRAPKRSLPASFAPVPGRFSPQQAEERARRPSAPVRIDPDEEGYSQDIRDCTEYYESLGYSRPIVIEALMRTTMTPGWPTSLLLEKLQNKEGVPTNYEGIWTDRDDKSLQYADKIKAHESTASTRERNKAKKELDRIVHKHTQEAVDLRRKFLQAQADMETR</sequence>
<dbReference type="OrthoDB" id="435460at2759"/>
<comment type="subcellular location">
    <subcellularLocation>
        <location evidence="8">Nucleus</location>
    </subcellularLocation>
    <subcellularLocation>
        <location evidence="8">Chromosome</location>
        <location evidence="8">Telomere</location>
    </subcellularLocation>
</comment>
<accession>A0A179G953</accession>
<dbReference type="Proteomes" id="UP000078397">
    <property type="component" value="Unassembled WGS sequence"/>
</dbReference>
<organism evidence="11 12">
    <name type="scientific">Pochonia chlamydosporia 170</name>
    <dbReference type="NCBI Taxonomy" id="1380566"/>
    <lineage>
        <taxon>Eukaryota</taxon>
        <taxon>Fungi</taxon>
        <taxon>Dikarya</taxon>
        <taxon>Ascomycota</taxon>
        <taxon>Pezizomycotina</taxon>
        <taxon>Sordariomycetes</taxon>
        <taxon>Hypocreomycetidae</taxon>
        <taxon>Hypocreales</taxon>
        <taxon>Clavicipitaceae</taxon>
        <taxon>Pochonia</taxon>
    </lineage>
</organism>
<dbReference type="AlphaFoldDB" id="A0A179G953"/>
<evidence type="ECO:0000256" key="7">
    <source>
        <dbReference type="ARBA" id="ARBA00023242"/>
    </source>
</evidence>
<comment type="caution">
    <text evidence="11">The sequence shown here is derived from an EMBL/GenBank/DDBJ whole genome shotgun (WGS) entry which is preliminary data.</text>
</comment>
<dbReference type="GO" id="GO:0070187">
    <property type="term" value="C:shelterin complex"/>
    <property type="evidence" value="ECO:0007669"/>
    <property type="project" value="TreeGrafter"/>
</dbReference>
<dbReference type="GO" id="GO:0010833">
    <property type="term" value="P:telomere maintenance via telomere lengthening"/>
    <property type="evidence" value="ECO:0007669"/>
    <property type="project" value="UniProtKB-UniRule"/>
</dbReference>
<dbReference type="Pfam" id="PF01388">
    <property type="entry name" value="ARID"/>
    <property type="match status" value="1"/>
</dbReference>
<dbReference type="SMART" id="SM00501">
    <property type="entry name" value="BRIGHT"/>
    <property type="match status" value="1"/>
</dbReference>
<dbReference type="Gene3D" id="1.10.10.2170">
    <property type="match status" value="1"/>
</dbReference>
<dbReference type="SMART" id="SM01014">
    <property type="entry name" value="ARID"/>
    <property type="match status" value="1"/>
</dbReference>
<dbReference type="GO" id="GO:0042162">
    <property type="term" value="F:telomeric DNA binding"/>
    <property type="evidence" value="ECO:0007669"/>
    <property type="project" value="TreeGrafter"/>
</dbReference>
<evidence type="ECO:0000313" key="12">
    <source>
        <dbReference type="Proteomes" id="UP000078397"/>
    </source>
</evidence>
<dbReference type="RefSeq" id="XP_018150113.1">
    <property type="nucleotide sequence ID" value="XM_018281410.1"/>
</dbReference>
<keyword evidence="12" id="KW-1185">Reference proteome</keyword>
<keyword evidence="5" id="KW-0010">Activator</keyword>
<keyword evidence="3 8" id="KW-0779">Telomere</keyword>
<dbReference type="Pfam" id="PF16589">
    <property type="entry name" value="BRCT_2"/>
    <property type="match status" value="1"/>
</dbReference>
<dbReference type="PANTHER" id="PTHR16466">
    <property type="entry name" value="TELOMERE REPEAT-BINDING FACTOR 2-INTERACTING PROTEIN 1"/>
    <property type="match status" value="1"/>
</dbReference>
<evidence type="ECO:0000256" key="5">
    <source>
        <dbReference type="ARBA" id="ARBA00023159"/>
    </source>
</evidence>
<keyword evidence="7 8" id="KW-0539">Nucleus</keyword>
<evidence type="ECO:0000256" key="9">
    <source>
        <dbReference type="SAM" id="MobiDB-lite"/>
    </source>
</evidence>
<dbReference type="KEGG" id="pchm:VFPPC_01616"/>
<dbReference type="InterPro" id="IPR001357">
    <property type="entry name" value="BRCT_dom"/>
</dbReference>
<dbReference type="STRING" id="1380566.A0A179G953"/>
<dbReference type="InterPro" id="IPR036420">
    <property type="entry name" value="BRCT_dom_sf"/>
</dbReference>
<dbReference type="InterPro" id="IPR038104">
    <property type="entry name" value="Rap1_C_sf"/>
</dbReference>
<dbReference type="InterPro" id="IPR036431">
    <property type="entry name" value="ARID_dom_sf"/>
</dbReference>
<feature type="region of interest" description="Disordered" evidence="9">
    <location>
        <begin position="185"/>
        <end position="275"/>
    </location>
</feature>
<dbReference type="CDD" id="cd11655">
    <property type="entry name" value="rap1_myb-like"/>
    <property type="match status" value="1"/>
</dbReference>
<evidence type="ECO:0000313" key="11">
    <source>
        <dbReference type="EMBL" id="OAQ74030.1"/>
    </source>
</evidence>
<dbReference type="Gene3D" id="3.40.50.10190">
    <property type="entry name" value="BRCT domain"/>
    <property type="match status" value="1"/>
</dbReference>
<proteinExistence type="inferred from homology"/>
<dbReference type="SUPFAM" id="SSF46774">
    <property type="entry name" value="ARID-like"/>
    <property type="match status" value="1"/>
</dbReference>
<dbReference type="GO" id="GO:0031848">
    <property type="term" value="P:protection from non-homologous end joining at telomere"/>
    <property type="evidence" value="ECO:0007669"/>
    <property type="project" value="TreeGrafter"/>
</dbReference>
<feature type="compositionally biased region" description="Low complexity" evidence="9">
    <location>
        <begin position="383"/>
        <end position="393"/>
    </location>
</feature>
<evidence type="ECO:0000256" key="1">
    <source>
        <dbReference type="ARBA" id="ARBA00010467"/>
    </source>
</evidence>
<dbReference type="InterPro" id="IPR015010">
    <property type="entry name" value="TERF2IP_Myb"/>
</dbReference>
<evidence type="ECO:0000256" key="8">
    <source>
        <dbReference type="RuleBase" id="RU367107"/>
    </source>
</evidence>
<evidence type="ECO:0000256" key="2">
    <source>
        <dbReference type="ARBA" id="ARBA00022454"/>
    </source>
</evidence>
<comment type="function">
    <text evidence="8">Involved in the regulation of telomere length, clustering and has a specific role in telomere position effect (TPE).</text>
</comment>
<evidence type="ECO:0000259" key="10">
    <source>
        <dbReference type="PROSITE" id="PS51011"/>
    </source>
</evidence>
<feature type="compositionally biased region" description="Basic and acidic residues" evidence="9">
    <location>
        <begin position="373"/>
        <end position="382"/>
    </location>
</feature>
<dbReference type="Pfam" id="PF11626">
    <property type="entry name" value="Rap1_C"/>
    <property type="match status" value="1"/>
</dbReference>
<keyword evidence="2 8" id="KW-0158">Chromosome</keyword>
<comment type="subunit">
    <text evidence="8">Homodimer.</text>
</comment>
<feature type="region of interest" description="Disordered" evidence="9">
    <location>
        <begin position="369"/>
        <end position="440"/>
    </location>
</feature>
<dbReference type="Pfam" id="PF08914">
    <property type="entry name" value="Myb_Rap1"/>
    <property type="match status" value="1"/>
</dbReference>
<feature type="compositionally biased region" description="Polar residues" evidence="9">
    <location>
        <begin position="533"/>
        <end position="558"/>
    </location>
</feature>
<feature type="compositionally biased region" description="Polar residues" evidence="9">
    <location>
        <begin position="248"/>
        <end position="268"/>
    </location>
</feature>
<feature type="domain" description="ARID" evidence="10">
    <location>
        <begin position="277"/>
        <end position="367"/>
    </location>
</feature>
<dbReference type="InterPro" id="IPR001606">
    <property type="entry name" value="ARID_dom"/>
</dbReference>
<evidence type="ECO:0000256" key="6">
    <source>
        <dbReference type="ARBA" id="ARBA00023163"/>
    </source>
</evidence>
<reference evidence="11 12" key="1">
    <citation type="journal article" date="2016" name="PLoS Pathog.">
        <title>Biosynthesis of antibiotic leucinostatins in bio-control fungus Purpureocillium lilacinum and their inhibition on phytophthora revealed by genome mining.</title>
        <authorList>
            <person name="Wang G."/>
            <person name="Liu Z."/>
            <person name="Lin R."/>
            <person name="Li E."/>
            <person name="Mao Z."/>
            <person name="Ling J."/>
            <person name="Yang Y."/>
            <person name="Yin W.B."/>
            <person name="Xie B."/>
        </authorList>
    </citation>
    <scope>NUCLEOTIDE SEQUENCE [LARGE SCALE GENOMIC DNA]</scope>
    <source>
        <strain evidence="11">170</strain>
    </source>
</reference>